<dbReference type="OrthoDB" id="2373640at2"/>
<dbReference type="GO" id="GO:0003677">
    <property type="term" value="F:DNA binding"/>
    <property type="evidence" value="ECO:0007669"/>
    <property type="project" value="UniProtKB-UniRule"/>
</dbReference>
<organism evidence="5 6">
    <name type="scientific">Alteribacillus bidgolensis</name>
    <dbReference type="NCBI Taxonomy" id="930129"/>
    <lineage>
        <taxon>Bacteria</taxon>
        <taxon>Bacillati</taxon>
        <taxon>Bacillota</taxon>
        <taxon>Bacilli</taxon>
        <taxon>Bacillales</taxon>
        <taxon>Bacillaceae</taxon>
        <taxon>Alteribacillus</taxon>
    </lineage>
</organism>
<evidence type="ECO:0000313" key="5">
    <source>
        <dbReference type="EMBL" id="SDI98793.1"/>
    </source>
</evidence>
<dbReference type="PRINTS" id="PR00455">
    <property type="entry name" value="HTHTETR"/>
</dbReference>
<dbReference type="PROSITE" id="PS50977">
    <property type="entry name" value="HTH_TETR_2"/>
    <property type="match status" value="1"/>
</dbReference>
<reference evidence="5 6" key="1">
    <citation type="submission" date="2016-10" db="EMBL/GenBank/DDBJ databases">
        <authorList>
            <person name="de Groot N.N."/>
        </authorList>
    </citation>
    <scope>NUCLEOTIDE SEQUENCE [LARGE SCALE GENOMIC DNA]</scope>
    <source>
        <strain evidence="6">P4B,CCM 7963,CECT 7998,DSM 25260,IBRC-M 10614,KCTC 13821</strain>
    </source>
</reference>
<dbReference type="SUPFAM" id="SSF46689">
    <property type="entry name" value="Homeodomain-like"/>
    <property type="match status" value="1"/>
</dbReference>
<evidence type="ECO:0000256" key="3">
    <source>
        <dbReference type="PROSITE-ProRule" id="PRU00335"/>
    </source>
</evidence>
<dbReference type="EMBL" id="FNDU01000017">
    <property type="protein sequence ID" value="SDI98793.1"/>
    <property type="molecule type" value="Genomic_DNA"/>
</dbReference>
<keyword evidence="2 3" id="KW-0238">DNA-binding</keyword>
<feature type="DNA-binding region" description="H-T-H motif" evidence="3">
    <location>
        <begin position="26"/>
        <end position="45"/>
    </location>
</feature>
<accession>A0A1G8Q271</accession>
<sequence length="195" mass="23110">MSMTTANKIKKSALHLFVEKGYDGTSLTDIGDEVGIKKQSIYAHYKNKDDLFLQVMEKVINEEISFLGDYFGKQKDKTINNILYYFILQLKERYQSVGERNIKFLLKMMFIPPRHLEERVISSAFNYYDSLQTYIKEAFENHEDELEVNAEEGTISFMNFIDGLLVELIYVNVDQFEKRFSISWKIYWRGIEKQM</sequence>
<protein>
    <submittedName>
        <fullName evidence="5">Transcriptional regulator, TetR family</fullName>
    </submittedName>
</protein>
<evidence type="ECO:0000313" key="6">
    <source>
        <dbReference type="Proteomes" id="UP000199017"/>
    </source>
</evidence>
<dbReference type="AlphaFoldDB" id="A0A1G8Q271"/>
<evidence type="ECO:0000256" key="1">
    <source>
        <dbReference type="ARBA" id="ARBA00022491"/>
    </source>
</evidence>
<dbReference type="PANTHER" id="PTHR43479:SF11">
    <property type="entry name" value="ACREF_ENVCD OPERON REPRESSOR-RELATED"/>
    <property type="match status" value="1"/>
</dbReference>
<feature type="domain" description="HTH tetR-type" evidence="4">
    <location>
        <begin position="3"/>
        <end position="63"/>
    </location>
</feature>
<keyword evidence="6" id="KW-1185">Reference proteome</keyword>
<dbReference type="Gene3D" id="1.10.357.10">
    <property type="entry name" value="Tetracycline Repressor, domain 2"/>
    <property type="match status" value="1"/>
</dbReference>
<evidence type="ECO:0000259" key="4">
    <source>
        <dbReference type="PROSITE" id="PS50977"/>
    </source>
</evidence>
<dbReference type="RefSeq" id="WP_091587625.1">
    <property type="nucleotide sequence ID" value="NZ_FNDU01000017.1"/>
</dbReference>
<dbReference type="STRING" id="930129.SAMN05216352_11742"/>
<dbReference type="PANTHER" id="PTHR43479">
    <property type="entry name" value="ACREF/ENVCD OPERON REPRESSOR-RELATED"/>
    <property type="match status" value="1"/>
</dbReference>
<dbReference type="InterPro" id="IPR009057">
    <property type="entry name" value="Homeodomain-like_sf"/>
</dbReference>
<keyword evidence="1" id="KW-0678">Repressor</keyword>
<dbReference type="Gene3D" id="1.10.10.60">
    <property type="entry name" value="Homeodomain-like"/>
    <property type="match status" value="1"/>
</dbReference>
<dbReference type="InterPro" id="IPR001647">
    <property type="entry name" value="HTH_TetR"/>
</dbReference>
<name>A0A1G8Q271_9BACI</name>
<proteinExistence type="predicted"/>
<dbReference type="InterPro" id="IPR050624">
    <property type="entry name" value="HTH-type_Tx_Regulator"/>
</dbReference>
<dbReference type="Proteomes" id="UP000199017">
    <property type="component" value="Unassembled WGS sequence"/>
</dbReference>
<evidence type="ECO:0000256" key="2">
    <source>
        <dbReference type="ARBA" id="ARBA00023125"/>
    </source>
</evidence>
<gene>
    <name evidence="5" type="ORF">SAMN05216352_11742</name>
</gene>
<dbReference type="Pfam" id="PF00440">
    <property type="entry name" value="TetR_N"/>
    <property type="match status" value="1"/>
</dbReference>